<dbReference type="Proteomes" id="UP000593892">
    <property type="component" value="Chromosome"/>
</dbReference>
<keyword evidence="1" id="KW-0732">Signal</keyword>
<sequence length="446" mass="48124">MTKLLLSASLLAAAVLAQQSPNALHPAMKKIAAEVSEDRITSTLRKLESFGTRDTNGVIETPGHGVKAAREWIAAQFKSYSPRLEVRFDPHAVKKSARIVKDTDVVNVVAVLKGKTQPDVEVLVGAHYDSMNMIFKSGTPRVFDADATASASVAPGVSDNGSGTALVLELARVMSQYEFDKTIVFVAFAGEEQGLLGAGGYAETAEKSKEKLEAVINVDVIGNDVTGNGIQAGGRVNVYSGDPMDSSSRSLARYMREVAERYQPDLRINTVFRQDRFGRGGDHTPFLTHGFAAVRVTTPTEQLEFQHNEKDTFDRVSVPYIASVTRSVGVSLGSLAMAPKPPSVSPLGRGDGRYDAVMKWKNEDLEPDLAGYSVVMRSTTAPFWEREIYVGKTEQFTLKNVSIDEVVLGVRAIDTEGFASLVTAWTLPVRRNFTGAPGAPAATPAP</sequence>
<dbReference type="Gene3D" id="3.40.630.10">
    <property type="entry name" value="Zn peptidases"/>
    <property type="match status" value="1"/>
</dbReference>
<protein>
    <submittedName>
        <fullName evidence="3">M20/M25/M40 family metallo-hydrolase</fullName>
    </submittedName>
</protein>
<feature type="chain" id="PRO_5032644609" evidence="1">
    <location>
        <begin position="20"/>
        <end position="446"/>
    </location>
</feature>
<dbReference type="InterPro" id="IPR045175">
    <property type="entry name" value="M28_fam"/>
</dbReference>
<feature type="signal peptide" evidence="1">
    <location>
        <begin position="1"/>
        <end position="19"/>
    </location>
</feature>
<keyword evidence="4" id="KW-1185">Reference proteome</keyword>
<dbReference type="SUPFAM" id="SSF53187">
    <property type="entry name" value="Zn-dependent exopeptidases"/>
    <property type="match status" value="1"/>
</dbReference>
<proteinExistence type="predicted"/>
<evidence type="ECO:0000313" key="4">
    <source>
        <dbReference type="Proteomes" id="UP000593892"/>
    </source>
</evidence>
<keyword evidence="3" id="KW-0378">Hydrolase</keyword>
<evidence type="ECO:0000259" key="2">
    <source>
        <dbReference type="Pfam" id="PF04389"/>
    </source>
</evidence>
<dbReference type="PANTHER" id="PTHR12147">
    <property type="entry name" value="METALLOPEPTIDASE M28 FAMILY MEMBER"/>
    <property type="match status" value="1"/>
</dbReference>
<dbReference type="GO" id="GO:0006508">
    <property type="term" value="P:proteolysis"/>
    <property type="evidence" value="ECO:0007669"/>
    <property type="project" value="InterPro"/>
</dbReference>
<evidence type="ECO:0000313" key="3">
    <source>
        <dbReference type="EMBL" id="QOY86556.1"/>
    </source>
</evidence>
<name>A0A7S7SJL5_PALFE</name>
<dbReference type="PANTHER" id="PTHR12147:SF26">
    <property type="entry name" value="PEPTIDASE M28 DOMAIN-CONTAINING PROTEIN"/>
    <property type="match status" value="1"/>
</dbReference>
<dbReference type="KEGG" id="pfer:IRI77_27705"/>
<evidence type="ECO:0000256" key="1">
    <source>
        <dbReference type="SAM" id="SignalP"/>
    </source>
</evidence>
<reference evidence="3 4" key="1">
    <citation type="submission" date="2020-10" db="EMBL/GenBank/DDBJ databases">
        <title>Complete genome sequence of Paludibaculum fermentans P105T, a facultatively anaerobic acidobacterium capable of dissimilatory Fe(III) reduction.</title>
        <authorList>
            <person name="Dedysh S.N."/>
            <person name="Beletsky A.V."/>
            <person name="Kulichevskaya I.S."/>
            <person name="Mardanov A.V."/>
            <person name="Ravin N.V."/>
        </authorList>
    </citation>
    <scope>NUCLEOTIDE SEQUENCE [LARGE SCALE GENOMIC DNA]</scope>
    <source>
        <strain evidence="3 4">P105</strain>
    </source>
</reference>
<dbReference type="GO" id="GO:0008235">
    <property type="term" value="F:metalloexopeptidase activity"/>
    <property type="evidence" value="ECO:0007669"/>
    <property type="project" value="InterPro"/>
</dbReference>
<dbReference type="Pfam" id="PF04389">
    <property type="entry name" value="Peptidase_M28"/>
    <property type="match status" value="1"/>
</dbReference>
<accession>A0A7S7SJL5</accession>
<feature type="domain" description="Peptidase M28" evidence="2">
    <location>
        <begin position="107"/>
        <end position="325"/>
    </location>
</feature>
<dbReference type="RefSeq" id="WP_194448225.1">
    <property type="nucleotide sequence ID" value="NZ_CP063849.1"/>
</dbReference>
<dbReference type="EMBL" id="CP063849">
    <property type="protein sequence ID" value="QOY86556.1"/>
    <property type="molecule type" value="Genomic_DNA"/>
</dbReference>
<dbReference type="AlphaFoldDB" id="A0A7S7SJL5"/>
<organism evidence="3 4">
    <name type="scientific">Paludibaculum fermentans</name>
    <dbReference type="NCBI Taxonomy" id="1473598"/>
    <lineage>
        <taxon>Bacteria</taxon>
        <taxon>Pseudomonadati</taxon>
        <taxon>Acidobacteriota</taxon>
        <taxon>Terriglobia</taxon>
        <taxon>Bryobacterales</taxon>
        <taxon>Bryobacteraceae</taxon>
        <taxon>Paludibaculum</taxon>
    </lineage>
</organism>
<gene>
    <name evidence="3" type="ORF">IRI77_27705</name>
</gene>
<dbReference type="InterPro" id="IPR007484">
    <property type="entry name" value="Peptidase_M28"/>
</dbReference>